<evidence type="ECO:0000256" key="6">
    <source>
        <dbReference type="ARBA" id="ARBA00023136"/>
    </source>
</evidence>
<keyword evidence="6 7" id="KW-0472">Membrane</keyword>
<dbReference type="Pfam" id="PF09335">
    <property type="entry name" value="VTT_dom"/>
    <property type="match status" value="1"/>
</dbReference>
<keyword evidence="5 7" id="KW-1133">Transmembrane helix</keyword>
<comment type="subcellular location">
    <subcellularLocation>
        <location evidence="1">Cell membrane</location>
        <topology evidence="1">Multi-pass membrane protein</topology>
    </subcellularLocation>
</comment>
<protein>
    <recommendedName>
        <fullName evidence="8">VTT domain-containing protein</fullName>
    </recommendedName>
</protein>
<proteinExistence type="inferred from homology"/>
<dbReference type="InterPro" id="IPR051311">
    <property type="entry name" value="DedA_domain"/>
</dbReference>
<evidence type="ECO:0000256" key="2">
    <source>
        <dbReference type="ARBA" id="ARBA00010792"/>
    </source>
</evidence>
<sequence length="208" mass="22704">MSMPLELFSLETVQDLAHRFGYVTVFLGILLENAGIPLPGETITVVGGFLAGSGELNLSGVLACAIGGAILGDSFGYWLGRWGGWPLLHRMGQWFRFSEVQLISVRDRFSRNAPQAVFLGRFIAILRIFAGPLAGIAGMPYRRFLFYNAMGAVLWGSTTVCLAYFLGQVVPLEQIMGWLAQLGLFALGAVALVVVGQVWLHRRQDPSL</sequence>
<organism evidence="9 10">
    <name type="scientific">Synechococcus sp. (strain ATCC 27144 / PCC 6301 / SAUG 1402/1)</name>
    <name type="common">Anacystis nidulans</name>
    <dbReference type="NCBI Taxonomy" id="269084"/>
    <lineage>
        <taxon>Bacteria</taxon>
        <taxon>Bacillati</taxon>
        <taxon>Cyanobacteriota</taxon>
        <taxon>Cyanophyceae</taxon>
        <taxon>Synechococcales</taxon>
        <taxon>Synechococcaceae</taxon>
        <taxon>Synechococcus</taxon>
    </lineage>
</organism>
<evidence type="ECO:0000313" key="9">
    <source>
        <dbReference type="EMBL" id="BAD79677.1"/>
    </source>
</evidence>
<evidence type="ECO:0000313" key="10">
    <source>
        <dbReference type="Proteomes" id="UP000001175"/>
    </source>
</evidence>
<name>A0A0H3K6A2_SYNP6</name>
<reference evidence="9 10" key="1">
    <citation type="journal article" date="2007" name="Photosyn. Res.">
        <title>Complete nucleotide sequence of the freshwater unicellular cyanobacterium Synechococcus elongatus PCC 6301 chromosome: gene content and organization.</title>
        <authorList>
            <person name="Sugita C."/>
            <person name="Ogata K."/>
            <person name="Shikata M."/>
            <person name="Jikuya H."/>
            <person name="Takano J."/>
            <person name="Furumichi M."/>
            <person name="Kanehisa M."/>
            <person name="Omata T."/>
            <person name="Sugiura M."/>
            <person name="Sugita M."/>
        </authorList>
    </citation>
    <scope>NUCLEOTIDE SEQUENCE [LARGE SCALE GENOMIC DNA]</scope>
    <source>
        <strain evidence="10">ATCC 27144 / PCC 6301 / SAUG 1402/1</strain>
    </source>
</reference>
<feature type="transmembrane region" description="Helical" evidence="7">
    <location>
        <begin position="20"/>
        <end position="38"/>
    </location>
</feature>
<evidence type="ECO:0000259" key="8">
    <source>
        <dbReference type="Pfam" id="PF09335"/>
    </source>
</evidence>
<dbReference type="EMBL" id="AP008231">
    <property type="protein sequence ID" value="BAD79677.1"/>
    <property type="molecule type" value="Genomic_DNA"/>
</dbReference>
<dbReference type="PANTHER" id="PTHR42709:SF6">
    <property type="entry name" value="UNDECAPRENYL PHOSPHATE TRANSPORTER A"/>
    <property type="match status" value="1"/>
</dbReference>
<feature type="transmembrane region" description="Helical" evidence="7">
    <location>
        <begin position="178"/>
        <end position="200"/>
    </location>
</feature>
<evidence type="ECO:0000256" key="1">
    <source>
        <dbReference type="ARBA" id="ARBA00004651"/>
    </source>
</evidence>
<evidence type="ECO:0000256" key="7">
    <source>
        <dbReference type="SAM" id="Phobius"/>
    </source>
</evidence>
<feature type="domain" description="VTT" evidence="8">
    <location>
        <begin position="38"/>
        <end position="161"/>
    </location>
</feature>
<dbReference type="KEGG" id="syc:syc1487_d"/>
<dbReference type="InterPro" id="IPR032816">
    <property type="entry name" value="VTT_dom"/>
</dbReference>
<dbReference type="GO" id="GO:0005886">
    <property type="term" value="C:plasma membrane"/>
    <property type="evidence" value="ECO:0007669"/>
    <property type="project" value="UniProtKB-SubCell"/>
</dbReference>
<feature type="transmembrane region" description="Helical" evidence="7">
    <location>
        <begin position="116"/>
        <end position="138"/>
    </location>
</feature>
<accession>A0A0H3K6A2</accession>
<keyword evidence="3" id="KW-1003">Cell membrane</keyword>
<comment type="similarity">
    <text evidence="2">Belongs to the DedA family.</text>
</comment>
<dbReference type="PANTHER" id="PTHR42709">
    <property type="entry name" value="ALKALINE PHOSPHATASE LIKE PROTEIN"/>
    <property type="match status" value="1"/>
</dbReference>
<dbReference type="eggNOG" id="COG0586">
    <property type="taxonomic scope" value="Bacteria"/>
</dbReference>
<dbReference type="AlphaFoldDB" id="A0A0H3K6A2"/>
<dbReference type="Proteomes" id="UP000001175">
    <property type="component" value="Chromosome"/>
</dbReference>
<evidence type="ECO:0000256" key="3">
    <source>
        <dbReference type="ARBA" id="ARBA00022475"/>
    </source>
</evidence>
<evidence type="ECO:0000256" key="5">
    <source>
        <dbReference type="ARBA" id="ARBA00022989"/>
    </source>
</evidence>
<evidence type="ECO:0000256" key="4">
    <source>
        <dbReference type="ARBA" id="ARBA00022692"/>
    </source>
</evidence>
<feature type="transmembrane region" description="Helical" evidence="7">
    <location>
        <begin position="144"/>
        <end position="166"/>
    </location>
</feature>
<gene>
    <name evidence="9" type="ordered locus">syc1487_d</name>
</gene>
<feature type="transmembrane region" description="Helical" evidence="7">
    <location>
        <begin position="58"/>
        <end position="80"/>
    </location>
</feature>
<keyword evidence="4 7" id="KW-0812">Transmembrane</keyword>